<dbReference type="AlphaFoldDB" id="A0A8T9CFF9"/>
<dbReference type="OrthoDB" id="4521223at2759"/>
<sequence>MSLNVTGRPGIDPSVTFLSECTLKLCSLDYAVVRYVPSFGGNLAVTSIFGAFLVAQIIFWIFYRTHSFTVAMCCGLILEIVGYCARVQMHFVLFTSGSFLLNIICLTIAPIFFMAALYVTLSRVIMHYGPHNSRVTPKQYTIFFITADVVALILQAVGGALAETASTLDGAKTGENVMVAGLSFQVISLTVFIALAGEFLWNVRRDRKILQATNWAKGNVERPPPDARGFKIFLGAFVLATLLILGRSIFRVAELAGGFRSRLANNEVAFMILEGGMVLCATLLMTAFHPGRYVGEKWKESGWGIIKRSVSLDLDKYKYKIEEIDPHPRPSDVYMRPWPLQQMDVIHK</sequence>
<keyword evidence="7" id="KW-1185">Reference proteome</keyword>
<gene>
    <name evidence="6" type="primary">RSB1_5</name>
    <name evidence="6" type="ORF">LSUE1_G000659</name>
</gene>
<feature type="transmembrane region" description="Helical" evidence="5">
    <location>
        <begin position="142"/>
        <end position="162"/>
    </location>
</feature>
<dbReference type="EMBL" id="QGMK01000072">
    <property type="protein sequence ID" value="TVY84579.1"/>
    <property type="molecule type" value="Genomic_DNA"/>
</dbReference>
<feature type="transmembrane region" description="Helical" evidence="5">
    <location>
        <begin position="70"/>
        <end position="93"/>
    </location>
</feature>
<evidence type="ECO:0000256" key="3">
    <source>
        <dbReference type="ARBA" id="ARBA00022989"/>
    </source>
</evidence>
<evidence type="ECO:0000256" key="2">
    <source>
        <dbReference type="ARBA" id="ARBA00022692"/>
    </source>
</evidence>
<dbReference type="InterPro" id="IPR007568">
    <property type="entry name" value="RTA1"/>
</dbReference>
<comment type="subcellular location">
    <subcellularLocation>
        <location evidence="1">Membrane</location>
        <topology evidence="1">Multi-pass membrane protein</topology>
    </subcellularLocation>
</comment>
<feature type="transmembrane region" description="Helical" evidence="5">
    <location>
        <begin position="270"/>
        <end position="289"/>
    </location>
</feature>
<dbReference type="PANTHER" id="PTHR31465:SF9">
    <property type="entry name" value="SPHINGOID LONG-CHAIN BASE TRANSPORTER RSB1"/>
    <property type="match status" value="1"/>
</dbReference>
<name>A0A8T9CFF9_9HELO</name>
<reference evidence="6 7" key="1">
    <citation type="submission" date="2018-05" db="EMBL/GenBank/DDBJ databases">
        <title>Genome sequencing and assembly of the regulated plant pathogen Lachnellula willkommii and related sister species for the development of diagnostic species identification markers.</title>
        <authorList>
            <person name="Giroux E."/>
            <person name="Bilodeau G."/>
        </authorList>
    </citation>
    <scope>NUCLEOTIDE SEQUENCE [LARGE SCALE GENOMIC DNA]</scope>
    <source>
        <strain evidence="6 7">CBS 268.59</strain>
    </source>
</reference>
<protein>
    <submittedName>
        <fullName evidence="6">Sphingoid long-chain base transporter RSB1</fullName>
    </submittedName>
</protein>
<accession>A0A8T9CFF9</accession>
<evidence type="ECO:0000313" key="6">
    <source>
        <dbReference type="EMBL" id="TVY84579.1"/>
    </source>
</evidence>
<organism evidence="6 7">
    <name type="scientific">Lachnellula suecica</name>
    <dbReference type="NCBI Taxonomy" id="602035"/>
    <lineage>
        <taxon>Eukaryota</taxon>
        <taxon>Fungi</taxon>
        <taxon>Dikarya</taxon>
        <taxon>Ascomycota</taxon>
        <taxon>Pezizomycotina</taxon>
        <taxon>Leotiomycetes</taxon>
        <taxon>Helotiales</taxon>
        <taxon>Lachnaceae</taxon>
        <taxon>Lachnellula</taxon>
    </lineage>
</organism>
<evidence type="ECO:0000256" key="5">
    <source>
        <dbReference type="SAM" id="Phobius"/>
    </source>
</evidence>
<dbReference type="Pfam" id="PF04479">
    <property type="entry name" value="RTA1"/>
    <property type="match status" value="1"/>
</dbReference>
<keyword evidence="4 5" id="KW-0472">Membrane</keyword>
<feature type="transmembrane region" description="Helical" evidence="5">
    <location>
        <begin position="43"/>
        <end position="63"/>
    </location>
</feature>
<feature type="transmembrane region" description="Helical" evidence="5">
    <location>
        <begin position="182"/>
        <end position="201"/>
    </location>
</feature>
<keyword evidence="3 5" id="KW-1133">Transmembrane helix</keyword>
<feature type="transmembrane region" description="Helical" evidence="5">
    <location>
        <begin position="232"/>
        <end position="250"/>
    </location>
</feature>
<evidence type="ECO:0000313" key="7">
    <source>
        <dbReference type="Proteomes" id="UP000469558"/>
    </source>
</evidence>
<dbReference type="GO" id="GO:0005886">
    <property type="term" value="C:plasma membrane"/>
    <property type="evidence" value="ECO:0007669"/>
    <property type="project" value="TreeGrafter"/>
</dbReference>
<dbReference type="GO" id="GO:0000324">
    <property type="term" value="C:fungal-type vacuole"/>
    <property type="evidence" value="ECO:0007669"/>
    <property type="project" value="TreeGrafter"/>
</dbReference>
<comment type="caution">
    <text evidence="6">The sequence shown here is derived from an EMBL/GenBank/DDBJ whole genome shotgun (WGS) entry which is preliminary data.</text>
</comment>
<feature type="transmembrane region" description="Helical" evidence="5">
    <location>
        <begin position="99"/>
        <end position="121"/>
    </location>
</feature>
<evidence type="ECO:0000256" key="4">
    <source>
        <dbReference type="ARBA" id="ARBA00023136"/>
    </source>
</evidence>
<proteinExistence type="predicted"/>
<keyword evidence="2 5" id="KW-0812">Transmembrane</keyword>
<dbReference type="Proteomes" id="UP000469558">
    <property type="component" value="Unassembled WGS sequence"/>
</dbReference>
<evidence type="ECO:0000256" key="1">
    <source>
        <dbReference type="ARBA" id="ARBA00004141"/>
    </source>
</evidence>
<dbReference type="PANTHER" id="PTHR31465">
    <property type="entry name" value="PROTEIN RTA1-RELATED"/>
    <property type="match status" value="1"/>
</dbReference>